<proteinExistence type="predicted"/>
<reference evidence="2 3" key="1">
    <citation type="journal article" date="2016" name="Front. Microbiol.">
        <title>Microevolution Analysis of Bacillus coahuilensis Unveils Differences in Phosphorus Acquisition Strategies and Their Regulation.</title>
        <authorList>
            <person name="Gomez-Lunar Z."/>
            <person name="Hernandez-Gonzalez I."/>
            <person name="Rodriguez-Torres M.D."/>
            <person name="Souza V."/>
            <person name="Olmedo-Alvarez G."/>
        </authorList>
    </citation>
    <scope>NUCLEOTIDE SEQUENCE [LARGE SCALE GENOMIC DNA]</scope>
    <source>
        <strain evidence="3">p1.1.43</strain>
    </source>
</reference>
<feature type="compositionally biased region" description="Basic and acidic residues" evidence="1">
    <location>
        <begin position="105"/>
        <end position="122"/>
    </location>
</feature>
<dbReference type="Proteomes" id="UP000074108">
    <property type="component" value="Unassembled WGS sequence"/>
</dbReference>
<dbReference type="STRING" id="1150625.Q75_00655"/>
<dbReference type="EMBL" id="LDYG01000001">
    <property type="protein sequence ID" value="KUP09463.1"/>
    <property type="molecule type" value="Genomic_DNA"/>
</dbReference>
<gene>
    <name evidence="2" type="ORF">Q75_00655</name>
</gene>
<comment type="caution">
    <text evidence="2">The sequence shown here is derived from an EMBL/GenBank/DDBJ whole genome shotgun (WGS) entry which is preliminary data.</text>
</comment>
<accession>A0A147KCN7</accession>
<evidence type="ECO:0000313" key="2">
    <source>
        <dbReference type="EMBL" id="KUP09463.1"/>
    </source>
</evidence>
<name>A0A147KCN7_9BACI</name>
<protein>
    <submittedName>
        <fullName evidence="2">Uncharacterized protein</fullName>
    </submittedName>
</protein>
<evidence type="ECO:0000256" key="1">
    <source>
        <dbReference type="SAM" id="MobiDB-lite"/>
    </source>
</evidence>
<feature type="compositionally biased region" description="Basic residues" evidence="1">
    <location>
        <begin position="51"/>
        <end position="63"/>
    </location>
</feature>
<evidence type="ECO:0000313" key="3">
    <source>
        <dbReference type="Proteomes" id="UP000074108"/>
    </source>
</evidence>
<feature type="compositionally biased region" description="Polar residues" evidence="1">
    <location>
        <begin position="16"/>
        <end position="29"/>
    </location>
</feature>
<sequence length="171" mass="19204">MVWGSAVHKRPKSMEKSTAQGQRGAQTPKLNGEEHRVRPARCTNSQAQLRRAPRKASAVHKRPSSTEKSTTRGQRDAQTPELNGEEHRARPARCTNARDQRRRAPREASAVHKRPRPTEKSTARGQRGAQTPEINGEVHRALQQATKTSLFKHNNYSGFFSLIDIVLLALF</sequence>
<keyword evidence="3" id="KW-1185">Reference proteome</keyword>
<organism evidence="2 3">
    <name type="scientific">Bacillus coahuilensis p1.1.43</name>
    <dbReference type="NCBI Taxonomy" id="1150625"/>
    <lineage>
        <taxon>Bacteria</taxon>
        <taxon>Bacillati</taxon>
        <taxon>Bacillota</taxon>
        <taxon>Bacilli</taxon>
        <taxon>Bacillales</taxon>
        <taxon>Bacillaceae</taxon>
        <taxon>Bacillus</taxon>
    </lineage>
</organism>
<feature type="region of interest" description="Disordered" evidence="1">
    <location>
        <begin position="1"/>
        <end position="131"/>
    </location>
</feature>
<dbReference type="AlphaFoldDB" id="A0A147KCN7"/>